<dbReference type="AlphaFoldDB" id="A0A7W8FZQ6"/>
<dbReference type="InterPro" id="IPR013324">
    <property type="entry name" value="RNA_pol_sigma_r3/r4-like"/>
</dbReference>
<dbReference type="PANTHER" id="PTHR43133">
    <property type="entry name" value="RNA POLYMERASE ECF-TYPE SIGMA FACTO"/>
    <property type="match status" value="1"/>
</dbReference>
<dbReference type="NCBIfam" id="TIGR02937">
    <property type="entry name" value="sigma70-ECF"/>
    <property type="match status" value="1"/>
</dbReference>
<dbReference type="PROSITE" id="PS01063">
    <property type="entry name" value="SIGMA70_ECF"/>
    <property type="match status" value="1"/>
</dbReference>
<evidence type="ECO:0000256" key="3">
    <source>
        <dbReference type="ARBA" id="ARBA00023082"/>
    </source>
</evidence>
<comment type="similarity">
    <text evidence="1 6">Belongs to the sigma-70 factor family. ECF subfamily.</text>
</comment>
<evidence type="ECO:0000256" key="5">
    <source>
        <dbReference type="ARBA" id="ARBA00023163"/>
    </source>
</evidence>
<dbReference type="Pfam" id="PF04542">
    <property type="entry name" value="Sigma70_r2"/>
    <property type="match status" value="1"/>
</dbReference>
<protein>
    <recommendedName>
        <fullName evidence="6">RNA polymerase sigma factor</fullName>
    </recommendedName>
</protein>
<keyword evidence="5 6" id="KW-0804">Transcription</keyword>
<sequence>MRPPVTPSDIASHVRAAVAGSQGGYAWLYRTFAPLVHSIHLGMGTRALADELTQETFALAFSRLHALRETPKFGPWIAAIARRNLPRTPAREDAFDEEHEHASETSGPDASAEAERVLRAIRSLPEAYRETLLLRLVEGMSGPEIAALTGLTPASVRVNLHRGMAKLRTALGLAPAPEEMSDVAAP</sequence>
<keyword evidence="3 6" id="KW-0731">Sigma factor</keyword>
<reference evidence="10 11" key="1">
    <citation type="submission" date="2020-08" db="EMBL/GenBank/DDBJ databases">
        <title>Genomic Encyclopedia of Type Strains, Phase IV (KMG-IV): sequencing the most valuable type-strain genomes for metagenomic binning, comparative biology and taxonomic classification.</title>
        <authorList>
            <person name="Goeker M."/>
        </authorList>
    </citation>
    <scope>NUCLEOTIDE SEQUENCE [LARGE SCALE GENOMIC DNA]</scope>
    <source>
        <strain evidence="10 11">DSM 24163</strain>
    </source>
</reference>
<proteinExistence type="inferred from homology"/>
<dbReference type="GO" id="GO:0003677">
    <property type="term" value="F:DNA binding"/>
    <property type="evidence" value="ECO:0007669"/>
    <property type="project" value="UniProtKB-KW"/>
</dbReference>
<evidence type="ECO:0000256" key="4">
    <source>
        <dbReference type="ARBA" id="ARBA00023125"/>
    </source>
</evidence>
<dbReference type="InterPro" id="IPR013325">
    <property type="entry name" value="RNA_pol_sigma_r2"/>
</dbReference>
<dbReference type="EMBL" id="JACHHP010000003">
    <property type="protein sequence ID" value="MBB5208371.1"/>
    <property type="molecule type" value="Genomic_DNA"/>
</dbReference>
<dbReference type="InterPro" id="IPR013249">
    <property type="entry name" value="RNA_pol_sigma70_r4_t2"/>
</dbReference>
<evidence type="ECO:0000313" key="11">
    <source>
        <dbReference type="Proteomes" id="UP000521199"/>
    </source>
</evidence>
<dbReference type="PANTHER" id="PTHR43133:SF58">
    <property type="entry name" value="ECF RNA POLYMERASE SIGMA FACTOR SIGD"/>
    <property type="match status" value="1"/>
</dbReference>
<dbReference type="InterPro" id="IPR039425">
    <property type="entry name" value="RNA_pol_sigma-70-like"/>
</dbReference>
<dbReference type="GO" id="GO:0006352">
    <property type="term" value="P:DNA-templated transcription initiation"/>
    <property type="evidence" value="ECO:0007669"/>
    <property type="project" value="InterPro"/>
</dbReference>
<feature type="compositionally biased region" description="Basic and acidic residues" evidence="7">
    <location>
        <begin position="92"/>
        <end position="103"/>
    </location>
</feature>
<feature type="region of interest" description="Disordered" evidence="7">
    <location>
        <begin position="92"/>
        <end position="113"/>
    </location>
</feature>
<dbReference type="InterPro" id="IPR000838">
    <property type="entry name" value="RNA_pol_sigma70_ECF_CS"/>
</dbReference>
<keyword evidence="11" id="KW-1185">Reference proteome</keyword>
<name>A0A7W8FZQ6_9GAMM</name>
<keyword evidence="2 6" id="KW-0805">Transcription regulation</keyword>
<evidence type="ECO:0000256" key="1">
    <source>
        <dbReference type="ARBA" id="ARBA00010641"/>
    </source>
</evidence>
<dbReference type="GO" id="GO:0016987">
    <property type="term" value="F:sigma factor activity"/>
    <property type="evidence" value="ECO:0007669"/>
    <property type="project" value="UniProtKB-KW"/>
</dbReference>
<organism evidence="10 11">
    <name type="scientific">Chiayiivirga flava</name>
    <dbReference type="NCBI Taxonomy" id="659595"/>
    <lineage>
        <taxon>Bacteria</taxon>
        <taxon>Pseudomonadati</taxon>
        <taxon>Pseudomonadota</taxon>
        <taxon>Gammaproteobacteria</taxon>
        <taxon>Lysobacterales</taxon>
        <taxon>Lysobacteraceae</taxon>
        <taxon>Chiayiivirga</taxon>
    </lineage>
</organism>
<dbReference type="InterPro" id="IPR036388">
    <property type="entry name" value="WH-like_DNA-bd_sf"/>
</dbReference>
<evidence type="ECO:0000256" key="6">
    <source>
        <dbReference type="RuleBase" id="RU000716"/>
    </source>
</evidence>
<dbReference type="Proteomes" id="UP000521199">
    <property type="component" value="Unassembled WGS sequence"/>
</dbReference>
<dbReference type="InterPro" id="IPR007627">
    <property type="entry name" value="RNA_pol_sigma70_r2"/>
</dbReference>
<gene>
    <name evidence="10" type="ORF">HNQ52_001913</name>
</gene>
<dbReference type="SUPFAM" id="SSF88946">
    <property type="entry name" value="Sigma2 domain of RNA polymerase sigma factors"/>
    <property type="match status" value="1"/>
</dbReference>
<feature type="domain" description="RNA polymerase sigma factor 70 region 4 type 2" evidence="9">
    <location>
        <begin position="115"/>
        <end position="167"/>
    </location>
</feature>
<dbReference type="Gene3D" id="1.10.10.10">
    <property type="entry name" value="Winged helix-like DNA-binding domain superfamily/Winged helix DNA-binding domain"/>
    <property type="match status" value="1"/>
</dbReference>
<dbReference type="RefSeq" id="WP_183960906.1">
    <property type="nucleotide sequence ID" value="NZ_JACHHP010000003.1"/>
</dbReference>
<comment type="caution">
    <text evidence="10">The sequence shown here is derived from an EMBL/GenBank/DDBJ whole genome shotgun (WGS) entry which is preliminary data.</text>
</comment>
<evidence type="ECO:0000259" key="8">
    <source>
        <dbReference type="Pfam" id="PF04542"/>
    </source>
</evidence>
<accession>A0A7W8FZQ6</accession>
<keyword evidence="4 6" id="KW-0238">DNA-binding</keyword>
<evidence type="ECO:0000259" key="9">
    <source>
        <dbReference type="Pfam" id="PF08281"/>
    </source>
</evidence>
<dbReference type="Gene3D" id="1.10.1740.10">
    <property type="match status" value="1"/>
</dbReference>
<feature type="domain" description="RNA polymerase sigma-70 region 2" evidence="8">
    <location>
        <begin position="28"/>
        <end position="84"/>
    </location>
</feature>
<evidence type="ECO:0000256" key="7">
    <source>
        <dbReference type="SAM" id="MobiDB-lite"/>
    </source>
</evidence>
<evidence type="ECO:0000313" key="10">
    <source>
        <dbReference type="EMBL" id="MBB5208371.1"/>
    </source>
</evidence>
<dbReference type="InterPro" id="IPR014284">
    <property type="entry name" value="RNA_pol_sigma-70_dom"/>
</dbReference>
<dbReference type="SUPFAM" id="SSF88659">
    <property type="entry name" value="Sigma3 and sigma4 domains of RNA polymerase sigma factors"/>
    <property type="match status" value="1"/>
</dbReference>
<evidence type="ECO:0000256" key="2">
    <source>
        <dbReference type="ARBA" id="ARBA00023015"/>
    </source>
</evidence>
<dbReference type="CDD" id="cd06171">
    <property type="entry name" value="Sigma70_r4"/>
    <property type="match status" value="1"/>
</dbReference>
<dbReference type="Pfam" id="PF08281">
    <property type="entry name" value="Sigma70_r4_2"/>
    <property type="match status" value="1"/>
</dbReference>